<dbReference type="GO" id="GO:0016616">
    <property type="term" value="F:oxidoreductase activity, acting on the CH-OH group of donors, NAD or NADP as acceptor"/>
    <property type="evidence" value="ECO:0007669"/>
    <property type="project" value="TreeGrafter"/>
</dbReference>
<name>A0A840VD24_9BACT</name>
<dbReference type="InterPro" id="IPR020904">
    <property type="entry name" value="Sc_DH/Rdtase_CS"/>
</dbReference>
<dbReference type="SUPFAM" id="SSF51735">
    <property type="entry name" value="NAD(P)-binding Rossmann-fold domains"/>
    <property type="match status" value="1"/>
</dbReference>
<dbReference type="Proteomes" id="UP000557717">
    <property type="component" value="Unassembled WGS sequence"/>
</dbReference>
<accession>A0A840VD24</accession>
<dbReference type="InterPro" id="IPR002347">
    <property type="entry name" value="SDR_fam"/>
</dbReference>
<dbReference type="RefSeq" id="WP_184018110.1">
    <property type="nucleotide sequence ID" value="NZ_JACHFD010000008.1"/>
</dbReference>
<reference evidence="2 3" key="1">
    <citation type="submission" date="2020-08" db="EMBL/GenBank/DDBJ databases">
        <title>Genomic Encyclopedia of Type Strains, Phase IV (KMG-IV): sequencing the most valuable type-strain genomes for metagenomic binning, comparative biology and taxonomic classification.</title>
        <authorList>
            <person name="Goeker M."/>
        </authorList>
    </citation>
    <scope>NUCLEOTIDE SEQUENCE [LARGE SCALE GENOMIC DNA]</scope>
    <source>
        <strain evidence="2 3">YC6886</strain>
    </source>
</reference>
<dbReference type="PROSITE" id="PS00061">
    <property type="entry name" value="ADH_SHORT"/>
    <property type="match status" value="1"/>
</dbReference>
<dbReference type="NCBIfam" id="NF009386">
    <property type="entry name" value="PRK12745.1"/>
    <property type="match status" value="1"/>
</dbReference>
<comment type="similarity">
    <text evidence="1">Belongs to the short-chain dehydrogenases/reductases (SDR) family.</text>
</comment>
<comment type="caution">
    <text evidence="2">The sequence shown here is derived from an EMBL/GenBank/DDBJ whole genome shotgun (WGS) entry which is preliminary data.</text>
</comment>
<dbReference type="Pfam" id="PF13561">
    <property type="entry name" value="adh_short_C2"/>
    <property type="match status" value="1"/>
</dbReference>
<dbReference type="PRINTS" id="PR00080">
    <property type="entry name" value="SDRFAMILY"/>
</dbReference>
<evidence type="ECO:0000256" key="1">
    <source>
        <dbReference type="ARBA" id="ARBA00006484"/>
    </source>
</evidence>
<keyword evidence="3" id="KW-1185">Reference proteome</keyword>
<organism evidence="2 3">
    <name type="scientific">Haloferula luteola</name>
    <dbReference type="NCBI Taxonomy" id="595692"/>
    <lineage>
        <taxon>Bacteria</taxon>
        <taxon>Pseudomonadati</taxon>
        <taxon>Verrucomicrobiota</taxon>
        <taxon>Verrucomicrobiia</taxon>
        <taxon>Verrucomicrobiales</taxon>
        <taxon>Verrucomicrobiaceae</taxon>
        <taxon>Haloferula</taxon>
    </lineage>
</organism>
<sequence>MITFITGGSRGIGLGIALALAKEGHRIAINGVRAESEIGPVLEQIREAGAPEAIYCQGNVGCPEDRQRMLEHLRSHFGALHFLVNNAGVAPAERRDVLETSRESFQRLIAINLEGPYFLTQAVAQWLIEQKQADSSFQGGIINVNSISATVASTNRGEYCVSKAGLAMVTQLFAARLGEYDLPVFEVRPGIIRTDMTAGVTEKYDRLLEDGLCVTPRWGLPDDVGKAVASLARFDFPYSTGQTIHIDGGLTLPRL</sequence>
<gene>
    <name evidence="2" type="ORF">HNR46_001948</name>
</gene>
<dbReference type="PANTHER" id="PTHR42760">
    <property type="entry name" value="SHORT-CHAIN DEHYDROGENASES/REDUCTASES FAMILY MEMBER"/>
    <property type="match status" value="1"/>
</dbReference>
<proteinExistence type="inferred from homology"/>
<evidence type="ECO:0000313" key="2">
    <source>
        <dbReference type="EMBL" id="MBB5351709.1"/>
    </source>
</evidence>
<protein>
    <submittedName>
        <fullName evidence="2">NAD(P)-dependent dehydrogenase (Short-subunit alcohol dehydrogenase family)</fullName>
    </submittedName>
</protein>
<dbReference type="AlphaFoldDB" id="A0A840VD24"/>
<dbReference type="InterPro" id="IPR036291">
    <property type="entry name" value="NAD(P)-bd_dom_sf"/>
</dbReference>
<dbReference type="PRINTS" id="PR00081">
    <property type="entry name" value="GDHRDH"/>
</dbReference>
<dbReference type="Gene3D" id="3.40.50.720">
    <property type="entry name" value="NAD(P)-binding Rossmann-like Domain"/>
    <property type="match status" value="1"/>
</dbReference>
<evidence type="ECO:0000313" key="3">
    <source>
        <dbReference type="Proteomes" id="UP000557717"/>
    </source>
</evidence>
<dbReference type="EMBL" id="JACHFD010000008">
    <property type="protein sequence ID" value="MBB5351709.1"/>
    <property type="molecule type" value="Genomic_DNA"/>
</dbReference>